<gene>
    <name evidence="9" type="ORF">OTU49_013392</name>
</gene>
<dbReference type="PANTHER" id="PTHR12586">
    <property type="entry name" value="CDP-DIACYLGLYCEROL--SERINE O-PHOSPHATIDYLTRANSFERASE"/>
    <property type="match status" value="1"/>
</dbReference>
<evidence type="ECO:0000256" key="1">
    <source>
        <dbReference type="ARBA" id="ARBA00022516"/>
    </source>
</evidence>
<evidence type="ECO:0000256" key="7">
    <source>
        <dbReference type="RuleBase" id="RU365024"/>
    </source>
</evidence>
<organism evidence="9 10">
    <name type="scientific">Cherax quadricarinatus</name>
    <name type="common">Australian red claw crayfish</name>
    <dbReference type="NCBI Taxonomy" id="27406"/>
    <lineage>
        <taxon>Eukaryota</taxon>
        <taxon>Metazoa</taxon>
        <taxon>Ecdysozoa</taxon>
        <taxon>Arthropoda</taxon>
        <taxon>Crustacea</taxon>
        <taxon>Multicrustacea</taxon>
        <taxon>Malacostraca</taxon>
        <taxon>Eumalacostraca</taxon>
        <taxon>Eucarida</taxon>
        <taxon>Decapoda</taxon>
        <taxon>Pleocyemata</taxon>
        <taxon>Astacidea</taxon>
        <taxon>Parastacoidea</taxon>
        <taxon>Parastacidae</taxon>
        <taxon>Cherax</taxon>
    </lineage>
</organism>
<keyword evidence="8" id="KW-0472">Membrane</keyword>
<sequence length="102" mass="11592">MSKNLEKSGVNKLDEKPLDTIVIPTLQMGPFDIVSDNTMTKKFLTSAESNSRIQLASDYFNLTEEYMKSILQGTEAFYSILMAHPKVRCVLIILFYIAFFVS</sequence>
<feature type="transmembrane region" description="Helical" evidence="8">
    <location>
        <begin position="76"/>
        <end position="99"/>
    </location>
</feature>
<keyword evidence="10" id="KW-1185">Reference proteome</keyword>
<evidence type="ECO:0000313" key="9">
    <source>
        <dbReference type="EMBL" id="KAK8720344.1"/>
    </source>
</evidence>
<comment type="catalytic activity">
    <reaction evidence="7">
        <text>a CDP-1,2-diacyl-sn-glycerol + sn-glycerol 3-phosphate = a 1,2-diacyl-sn-glycero-3-phospho-(1'-sn-glycero-3'-phosphate) + CMP + H(+)</text>
        <dbReference type="Rhea" id="RHEA:12593"/>
        <dbReference type="ChEBI" id="CHEBI:15378"/>
        <dbReference type="ChEBI" id="CHEBI:57597"/>
        <dbReference type="ChEBI" id="CHEBI:58332"/>
        <dbReference type="ChEBI" id="CHEBI:60110"/>
        <dbReference type="ChEBI" id="CHEBI:60377"/>
        <dbReference type="EC" id="2.7.8.5"/>
    </reaction>
</comment>
<dbReference type="PANTHER" id="PTHR12586:SF1">
    <property type="entry name" value="CDP-DIACYLGLYCEROL--GLYCEROL-3-PHOSPHATE 3-PHOSPHATIDYLTRANSFERASE, MITOCHONDRIAL"/>
    <property type="match status" value="1"/>
</dbReference>
<evidence type="ECO:0000256" key="6">
    <source>
        <dbReference type="ARBA" id="ARBA00023264"/>
    </source>
</evidence>
<evidence type="ECO:0000256" key="8">
    <source>
        <dbReference type="SAM" id="Phobius"/>
    </source>
</evidence>
<dbReference type="EC" id="2.7.8.5" evidence="7"/>
<dbReference type="GO" id="GO:0008444">
    <property type="term" value="F:CDP-diacylglycerol-glycerol-3-phosphate 3-phosphatidyltransferase activity"/>
    <property type="evidence" value="ECO:0007669"/>
    <property type="project" value="UniProtKB-EC"/>
</dbReference>
<keyword evidence="5 7" id="KW-0594">Phospholipid biosynthesis</keyword>
<evidence type="ECO:0000256" key="4">
    <source>
        <dbReference type="ARBA" id="ARBA00023098"/>
    </source>
</evidence>
<keyword evidence="6 7" id="KW-1208">Phospholipid metabolism</keyword>
<dbReference type="GO" id="GO:0032049">
    <property type="term" value="P:cardiolipin biosynthetic process"/>
    <property type="evidence" value="ECO:0007669"/>
    <property type="project" value="InterPro"/>
</dbReference>
<keyword evidence="7" id="KW-0496">Mitochondrion</keyword>
<accession>A0AAW0VVL5</accession>
<name>A0AAW0VVL5_CHEQU</name>
<dbReference type="GO" id="GO:0005739">
    <property type="term" value="C:mitochondrion"/>
    <property type="evidence" value="ECO:0007669"/>
    <property type="project" value="UniProtKB-SubCell"/>
</dbReference>
<evidence type="ECO:0000256" key="5">
    <source>
        <dbReference type="ARBA" id="ARBA00023209"/>
    </source>
</evidence>
<keyword evidence="8" id="KW-0812">Transmembrane</keyword>
<keyword evidence="1 7" id="KW-0444">Lipid biosynthesis</keyword>
<reference evidence="9 10" key="1">
    <citation type="journal article" date="2024" name="BMC Genomics">
        <title>Genome assembly of redclaw crayfish (Cherax quadricarinatus) provides insights into its immune adaptation and hypoxia tolerance.</title>
        <authorList>
            <person name="Liu Z."/>
            <person name="Zheng J."/>
            <person name="Li H."/>
            <person name="Fang K."/>
            <person name="Wang S."/>
            <person name="He J."/>
            <person name="Zhou D."/>
            <person name="Weng S."/>
            <person name="Chi M."/>
            <person name="Gu Z."/>
            <person name="He J."/>
            <person name="Li F."/>
            <person name="Wang M."/>
        </authorList>
    </citation>
    <scope>NUCLEOTIDE SEQUENCE [LARGE SCALE GENOMIC DNA]</scope>
    <source>
        <strain evidence="9">ZL_2023a</strain>
    </source>
</reference>
<keyword evidence="4 7" id="KW-0443">Lipid metabolism</keyword>
<evidence type="ECO:0000256" key="2">
    <source>
        <dbReference type="ARBA" id="ARBA00022679"/>
    </source>
</evidence>
<keyword evidence="7" id="KW-0067">ATP-binding</keyword>
<comment type="subcellular location">
    <subcellularLocation>
        <location evidence="7">Mitochondrion</location>
    </subcellularLocation>
</comment>
<comment type="pathway">
    <text evidence="7">Phospholipid metabolism; phosphatidylglycerol biosynthesis; phosphatidylglycerol from CDP-diacylglycerol: step 1/2.</text>
</comment>
<comment type="similarity">
    <text evidence="7">Belongs to the CDP-alcohol phosphatidyltransferase class-II family.</text>
</comment>
<keyword evidence="3" id="KW-0677">Repeat</keyword>
<keyword evidence="8" id="KW-1133">Transmembrane helix</keyword>
<evidence type="ECO:0000313" key="10">
    <source>
        <dbReference type="Proteomes" id="UP001445076"/>
    </source>
</evidence>
<evidence type="ECO:0000256" key="3">
    <source>
        <dbReference type="ARBA" id="ARBA00022737"/>
    </source>
</evidence>
<dbReference type="GO" id="GO:0005524">
    <property type="term" value="F:ATP binding"/>
    <property type="evidence" value="ECO:0007669"/>
    <property type="project" value="UniProtKB-KW"/>
</dbReference>
<comment type="function">
    <text evidence="7">Functions in the biosynthesis of the anionic phospholipids phosphatidylglycerol and cardiolipin.</text>
</comment>
<dbReference type="AlphaFoldDB" id="A0AAW0VVL5"/>
<dbReference type="Proteomes" id="UP001445076">
    <property type="component" value="Unassembled WGS sequence"/>
</dbReference>
<dbReference type="InterPro" id="IPR016270">
    <property type="entry name" value="PGS1"/>
</dbReference>
<protein>
    <recommendedName>
        <fullName evidence="7">CDP-diacylglycerol--glycerol-3-phosphate 3-phosphatidyltransferase</fullName>
        <ecNumber evidence="7">2.7.8.5</ecNumber>
    </recommendedName>
</protein>
<dbReference type="EMBL" id="JARKIK010000539">
    <property type="protein sequence ID" value="KAK8720344.1"/>
    <property type="molecule type" value="Genomic_DNA"/>
</dbReference>
<proteinExistence type="inferred from homology"/>
<dbReference type="Gene3D" id="3.30.870.10">
    <property type="entry name" value="Endonuclease Chain A"/>
    <property type="match status" value="1"/>
</dbReference>
<keyword evidence="2 7" id="KW-0808">Transferase</keyword>
<comment type="caution">
    <text evidence="9">The sequence shown here is derived from an EMBL/GenBank/DDBJ whole genome shotgun (WGS) entry which is preliminary data.</text>
</comment>
<keyword evidence="7" id="KW-0547">Nucleotide-binding</keyword>